<dbReference type="EMBL" id="PQVW01000024">
    <property type="protein sequence ID" value="POZ19762.1"/>
    <property type="molecule type" value="Genomic_DNA"/>
</dbReference>
<sequence>MMVNQEHNGSGDNIAGNKYEYIVRNIQSRDLISVIDDVMHDISYRELVKAREKLDVLNNISSLEHDVSLLLKSLNLKLDLVKGSIPSSKSDLIRLLQYTNLSTEVWEVVVSILIDYESRTSESIARERYLDSNSEGHYIKEVFFERLASQEELLDYYNSSKVYNLSEQEITGIIRGAIRVEDYELSFRLSQLLNKHFESSNSRALLLLTESCILIERNQQIQYISFSKQEKSNVDRLIVNLLADSVNNNTDRQIATLTNLLNVTCFMDSRLFDMGKVYVNEIRKMAPATADLLEQIDTRLVIPKNNFKLLSNSLDLEQFALLDFALEHDYVKIRDVQKWIDQGGVISTGDEYINSFFDLYLTALVCSIDNKNEIQELEVKSQNFFEKDLNRFKQINPAGILKMCERFIKLNLPLSVVTYLSPFISDDAWVSPTFECYLNALYLSEKFDMFLSKIKHLQPEDKTQLIYIREAEICERMGENEQSINLTRSAIDLYPNNPYPWHLLLHTSRKDGATVDALKEIVFEIPEAILSNFHESNIALVNEIATHVDVCLAERVLVDWFVQNPSKVAKPFTQIHTNTLIKRSDDHSNPYIPMKCGDGVKYSDGFETFTRILVRDVDASHPSLLDIDSPLGQILENMRQGESSRGYTLLERLPPYVAAFRLAVELRSKSNDGTDAFRQFSLPSNEEDFIPYFESIIRHYDSQDKERDAILHGPTVPLVFRGKFTFPSDPVRGALNNLTALASAKNLALFNDGEENPDKVIIDVYTAVYISLMGFSSAFVNLESSIVVSQYTKDVLESWIENILREDYLSIGVTDKGIYRVTSKDIREYSSELIRGLQTLLEHVTVEAMKPVDTPELLVKIRDMVDESIYSTFQLSVANNIPLLCVDHLMCELIYRSGFPVSNMYSYIMKVLHSLTLSERKKSIQISLTSGTPVPILYHDIMELSISTDKSDAYLVFKFMEKYGEVINATGSPLEYLTAIVRNATVLAYIDKTILAGGRAHNPQYDGYAEHIFYYCCRSAMLSLEGDTSEKRLALLIENLISTTRLARKYLDLISLLTSEFALGHFLDFDACNEALVACRVDRQAKDQENGEVI</sequence>
<keyword evidence="3" id="KW-1185">Reference proteome</keyword>
<comment type="caution">
    <text evidence="2">The sequence shown here is derived from an EMBL/GenBank/DDBJ whole genome shotgun (WGS) entry which is preliminary data.</text>
</comment>
<dbReference type="Pfam" id="PF20698">
    <property type="entry name" value="PIN-TPR-GreABC"/>
    <property type="match status" value="1"/>
</dbReference>
<protein>
    <recommendedName>
        <fullName evidence="1">PIN domain-containing protein</fullName>
    </recommendedName>
</protein>
<evidence type="ECO:0000313" key="2">
    <source>
        <dbReference type="EMBL" id="POZ19762.1"/>
    </source>
</evidence>
<evidence type="ECO:0000259" key="1">
    <source>
        <dbReference type="Pfam" id="PF20698"/>
    </source>
</evidence>
<reference evidence="2 3" key="1">
    <citation type="submission" date="2018-02" db="EMBL/GenBank/DDBJ databases">
        <title>Lelliotia aquatilis sp. nov., isolated from drinking water.</title>
        <authorList>
            <person name="Kaempfer P."/>
            <person name="Glaeser S."/>
            <person name="Exner M."/>
            <person name="Doijad S."/>
            <person name="Chakraborty T."/>
        </authorList>
    </citation>
    <scope>NUCLEOTIDE SEQUENCE [LARGE SCALE GENOMIC DNA]</scope>
    <source>
        <strain evidence="2 3">6331-17</strain>
    </source>
</reference>
<proteinExistence type="predicted"/>
<accession>A0ABX4ZW05</accession>
<dbReference type="InterPro" id="IPR048987">
    <property type="entry name" value="PIN-TPR-GreABC"/>
</dbReference>
<gene>
    <name evidence="2" type="ORF">C3712_21695</name>
</gene>
<evidence type="ECO:0000313" key="3">
    <source>
        <dbReference type="Proteomes" id="UP000237025"/>
    </source>
</evidence>
<dbReference type="RefSeq" id="WP_103949560.1">
    <property type="nucleotide sequence ID" value="NZ_PQVT01000023.1"/>
</dbReference>
<feature type="domain" description="PIN" evidence="1">
    <location>
        <begin position="761"/>
        <end position="893"/>
    </location>
</feature>
<dbReference type="Proteomes" id="UP000237025">
    <property type="component" value="Unassembled WGS sequence"/>
</dbReference>
<name>A0ABX4ZW05_9ENTR</name>
<organism evidence="2 3">
    <name type="scientific">Lelliottia aquatilis</name>
    <dbReference type="NCBI Taxonomy" id="2080838"/>
    <lineage>
        <taxon>Bacteria</taxon>
        <taxon>Pseudomonadati</taxon>
        <taxon>Pseudomonadota</taxon>
        <taxon>Gammaproteobacteria</taxon>
        <taxon>Enterobacterales</taxon>
        <taxon>Enterobacteriaceae</taxon>
        <taxon>Lelliottia</taxon>
    </lineage>
</organism>